<evidence type="ECO:0000313" key="1">
    <source>
        <dbReference type="EMBL" id="QJR10494.1"/>
    </source>
</evidence>
<dbReference type="REBASE" id="396013">
    <property type="entry name" value="Nba1253ORF1559P"/>
</dbReference>
<dbReference type="Pfam" id="PF09517">
    <property type="entry name" value="RE_Eco29kI"/>
    <property type="match status" value="1"/>
</dbReference>
<keyword evidence="2" id="KW-1185">Reference proteome</keyword>
<dbReference type="Proteomes" id="UP000501534">
    <property type="component" value="Chromosome"/>
</dbReference>
<name>A0A6M4GVJ5_9PROT</name>
<dbReference type="SUPFAM" id="SSF82771">
    <property type="entry name" value="GIY-YIG endonuclease"/>
    <property type="match status" value="1"/>
</dbReference>
<proteinExistence type="predicted"/>
<evidence type="ECO:0008006" key="3">
    <source>
        <dbReference type="Google" id="ProtNLM"/>
    </source>
</evidence>
<reference evidence="1 2" key="1">
    <citation type="submission" date="2020-04" db="EMBL/GenBank/DDBJ databases">
        <title>Usitatibacter rugosus gen. nov., sp. nov. and Usitatibacter palustris sp. nov., novel members of Usitatibacteraceae fam. nov. within the order Nitrosomonadales isolated from soil.</title>
        <authorList>
            <person name="Huber K.J."/>
            <person name="Neumann-Schaal M."/>
            <person name="Geppert A."/>
            <person name="Luckner M."/>
            <person name="Wanner G."/>
            <person name="Overmann J."/>
        </authorList>
    </citation>
    <scope>NUCLEOTIDE SEQUENCE [LARGE SCALE GENOMIC DNA]</scope>
    <source>
        <strain evidence="1 2">0125_3</strain>
    </source>
</reference>
<protein>
    <recommendedName>
        <fullName evidence="3">GIY-YIG domain-containing protein</fullName>
    </recommendedName>
</protein>
<organism evidence="1 2">
    <name type="scientific">Usitatibacter rugosus</name>
    <dbReference type="NCBI Taxonomy" id="2732067"/>
    <lineage>
        <taxon>Bacteria</taxon>
        <taxon>Pseudomonadati</taxon>
        <taxon>Pseudomonadota</taxon>
        <taxon>Betaproteobacteria</taxon>
        <taxon>Nitrosomonadales</taxon>
        <taxon>Usitatibacteraceae</taxon>
        <taxon>Usitatibacter</taxon>
    </lineage>
</organism>
<dbReference type="EMBL" id="CP053069">
    <property type="protein sequence ID" value="QJR10494.1"/>
    <property type="molecule type" value="Genomic_DNA"/>
</dbReference>
<gene>
    <name evidence="1" type="ORF">DSM104443_01558</name>
</gene>
<dbReference type="InterPro" id="IPR018575">
    <property type="entry name" value="Restrct_endonuc_II_Eco29kI"/>
</dbReference>
<accession>A0A6M4GVJ5</accession>
<dbReference type="KEGG" id="uru:DSM104443_01558"/>
<dbReference type="Gene3D" id="3.40.1440.10">
    <property type="entry name" value="GIY-YIG endonuclease"/>
    <property type="match status" value="1"/>
</dbReference>
<dbReference type="InterPro" id="IPR035901">
    <property type="entry name" value="GIY-YIG_endonuc_sf"/>
</dbReference>
<sequence length="215" mass="24541">MPQLGTEQGVYGLYRSGSLVYVGKADNLRTRLDDHRCKISGRKNIHLDEMTFSALYVSANWTALAPETSLIRHFRRAGLCEWNGNGFGPHDPGRHRELTDKRPDGFDMQYPIVDEWAVAEVKAGRYSALDLLVLLKQSLPYLLRYEVEEADGKKGSYRKGHTAYRDVFVEVSGDAMSARDLLKLVADQLKWQATVFPSHMILYNETHRYKFGKTL</sequence>
<dbReference type="AlphaFoldDB" id="A0A6M4GVJ5"/>
<evidence type="ECO:0000313" key="2">
    <source>
        <dbReference type="Proteomes" id="UP000501534"/>
    </source>
</evidence>